<organism evidence="4 5">
    <name type="scientific">Mucuna pruriens</name>
    <name type="common">Velvet bean</name>
    <name type="synonym">Dolichos pruriens</name>
    <dbReference type="NCBI Taxonomy" id="157652"/>
    <lineage>
        <taxon>Eukaryota</taxon>
        <taxon>Viridiplantae</taxon>
        <taxon>Streptophyta</taxon>
        <taxon>Embryophyta</taxon>
        <taxon>Tracheophyta</taxon>
        <taxon>Spermatophyta</taxon>
        <taxon>Magnoliopsida</taxon>
        <taxon>eudicotyledons</taxon>
        <taxon>Gunneridae</taxon>
        <taxon>Pentapetalae</taxon>
        <taxon>rosids</taxon>
        <taxon>fabids</taxon>
        <taxon>Fabales</taxon>
        <taxon>Fabaceae</taxon>
        <taxon>Papilionoideae</taxon>
        <taxon>50 kb inversion clade</taxon>
        <taxon>NPAAA clade</taxon>
        <taxon>indigoferoid/millettioid clade</taxon>
        <taxon>Phaseoleae</taxon>
        <taxon>Mucuna</taxon>
    </lineage>
</organism>
<comment type="caution">
    <text evidence="4">The sequence shown here is derived from an EMBL/GenBank/DDBJ whole genome shotgun (WGS) entry which is preliminary data.</text>
</comment>
<protein>
    <recommendedName>
        <fullName evidence="3">C3H1-type domain-containing protein</fullName>
    </recommendedName>
</protein>
<evidence type="ECO:0000313" key="5">
    <source>
        <dbReference type="Proteomes" id="UP000257109"/>
    </source>
</evidence>
<evidence type="ECO:0000259" key="3">
    <source>
        <dbReference type="PROSITE" id="PS50103"/>
    </source>
</evidence>
<feature type="zinc finger region" description="C3H1-type" evidence="1">
    <location>
        <begin position="16"/>
        <end position="37"/>
    </location>
</feature>
<keyword evidence="1" id="KW-0862">Zinc</keyword>
<dbReference type="GO" id="GO:0008270">
    <property type="term" value="F:zinc ion binding"/>
    <property type="evidence" value="ECO:0007669"/>
    <property type="project" value="UniProtKB-KW"/>
</dbReference>
<reference evidence="4" key="1">
    <citation type="submission" date="2018-05" db="EMBL/GenBank/DDBJ databases">
        <title>Draft genome of Mucuna pruriens seed.</title>
        <authorList>
            <person name="Nnadi N.E."/>
            <person name="Vos R."/>
            <person name="Hasami M.H."/>
            <person name="Devisetty U.K."/>
            <person name="Aguiy J.C."/>
        </authorList>
    </citation>
    <scope>NUCLEOTIDE SEQUENCE [LARGE SCALE GENOMIC DNA]</scope>
    <source>
        <strain evidence="4">JCA_2017</strain>
    </source>
</reference>
<feature type="compositionally biased region" description="Polar residues" evidence="2">
    <location>
        <begin position="95"/>
        <end position="110"/>
    </location>
</feature>
<keyword evidence="5" id="KW-1185">Reference proteome</keyword>
<proteinExistence type="predicted"/>
<dbReference type="AlphaFoldDB" id="A0A371FPD6"/>
<dbReference type="PROSITE" id="PS50103">
    <property type="entry name" value="ZF_C3H1"/>
    <property type="match status" value="1"/>
</dbReference>
<evidence type="ECO:0000256" key="2">
    <source>
        <dbReference type="SAM" id="MobiDB-lite"/>
    </source>
</evidence>
<feature type="non-terminal residue" evidence="4">
    <location>
        <position position="1"/>
    </location>
</feature>
<feature type="region of interest" description="Disordered" evidence="2">
    <location>
        <begin position="83"/>
        <end position="120"/>
    </location>
</feature>
<dbReference type="Proteomes" id="UP000257109">
    <property type="component" value="Unassembled WGS sequence"/>
</dbReference>
<gene>
    <name evidence="4" type="ORF">CR513_39286</name>
</gene>
<sequence>MDVKYARRTEGSVGITCVYWLNGKCNRNPCRFLHSKTPSPHTAYKCGKNAGSSSQDTFKYNTKAALVTKSEDGRHVIKASKKSSSHAAYKCGKNVGSSSQDTSKYNTNVALVTKSEDGTH</sequence>
<feature type="non-terminal residue" evidence="4">
    <location>
        <position position="120"/>
    </location>
</feature>
<dbReference type="STRING" id="157652.A0A371FPD6"/>
<evidence type="ECO:0000313" key="4">
    <source>
        <dbReference type="EMBL" id="RDX80194.1"/>
    </source>
</evidence>
<evidence type="ECO:0000256" key="1">
    <source>
        <dbReference type="PROSITE-ProRule" id="PRU00723"/>
    </source>
</evidence>
<keyword evidence="1" id="KW-0479">Metal-binding</keyword>
<feature type="domain" description="C3H1-type" evidence="3">
    <location>
        <begin position="16"/>
        <end position="37"/>
    </location>
</feature>
<name>A0A371FPD6_MUCPR</name>
<dbReference type="InterPro" id="IPR000571">
    <property type="entry name" value="Znf_CCCH"/>
</dbReference>
<dbReference type="EMBL" id="QJKJ01008301">
    <property type="protein sequence ID" value="RDX80194.1"/>
    <property type="molecule type" value="Genomic_DNA"/>
</dbReference>
<accession>A0A371FPD6</accession>
<dbReference type="OrthoDB" id="59941at2759"/>
<keyword evidence="1" id="KW-0863">Zinc-finger</keyword>